<name>A0A928Q4P6_9FIRM</name>
<sequence>MSKINWAQKLTSRKFWLAIAAFVVGVLALFGADADTTQQVSGVILSLGAVIAYIAGEGYVDGQAAGENKTE</sequence>
<protein>
    <recommendedName>
        <fullName evidence="3">Holin</fullName>
    </recommendedName>
</protein>
<comment type="caution">
    <text evidence="1">The sequence shown here is derived from an EMBL/GenBank/DDBJ whole genome shotgun (WGS) entry which is preliminary data.</text>
</comment>
<dbReference type="RefSeq" id="WP_020073694.1">
    <property type="nucleotide sequence ID" value="NZ_JBKWRC010000003.1"/>
</dbReference>
<dbReference type="EMBL" id="SVNY01000006">
    <property type="protein sequence ID" value="MBE6834181.1"/>
    <property type="molecule type" value="Genomic_DNA"/>
</dbReference>
<proteinExistence type="predicted"/>
<dbReference type="Proteomes" id="UP000754750">
    <property type="component" value="Unassembled WGS sequence"/>
</dbReference>
<accession>A0A928Q4P6</accession>
<reference evidence="1" key="1">
    <citation type="submission" date="2019-04" db="EMBL/GenBank/DDBJ databases">
        <title>Evolution of Biomass-Degrading Anaerobic Consortia Revealed by Metagenomics.</title>
        <authorList>
            <person name="Peng X."/>
        </authorList>
    </citation>
    <scope>NUCLEOTIDE SEQUENCE</scope>
    <source>
        <strain evidence="1">SIG551</strain>
    </source>
</reference>
<evidence type="ECO:0000313" key="2">
    <source>
        <dbReference type="Proteomes" id="UP000754750"/>
    </source>
</evidence>
<dbReference type="AlphaFoldDB" id="A0A928Q4P6"/>
<evidence type="ECO:0008006" key="3">
    <source>
        <dbReference type="Google" id="ProtNLM"/>
    </source>
</evidence>
<evidence type="ECO:0000313" key="1">
    <source>
        <dbReference type="EMBL" id="MBE6834181.1"/>
    </source>
</evidence>
<organism evidence="1 2">
    <name type="scientific">Faecalispora sporosphaeroides</name>
    <dbReference type="NCBI Taxonomy" id="1549"/>
    <lineage>
        <taxon>Bacteria</taxon>
        <taxon>Bacillati</taxon>
        <taxon>Bacillota</taxon>
        <taxon>Clostridia</taxon>
        <taxon>Eubacteriales</taxon>
        <taxon>Oscillospiraceae</taxon>
        <taxon>Faecalispora</taxon>
    </lineage>
</organism>
<gene>
    <name evidence="1" type="ORF">E7512_11505</name>
</gene>